<keyword evidence="4" id="KW-1015">Disulfide bond</keyword>
<dbReference type="Proteomes" id="UP000326852">
    <property type="component" value="Unassembled WGS sequence"/>
</dbReference>
<protein>
    <submittedName>
        <fullName evidence="8">Thioredoxin domain-containing protein</fullName>
    </submittedName>
</protein>
<dbReference type="Gene3D" id="3.40.30.10">
    <property type="entry name" value="Glutaredoxin"/>
    <property type="match status" value="1"/>
</dbReference>
<gene>
    <name evidence="8" type="ORF">GD627_14570</name>
</gene>
<dbReference type="AlphaFoldDB" id="A0A5N6MEJ6"/>
<dbReference type="Pfam" id="PF13462">
    <property type="entry name" value="Thioredoxin_4"/>
    <property type="match status" value="1"/>
</dbReference>
<evidence type="ECO:0000259" key="7">
    <source>
        <dbReference type="PROSITE" id="PS51352"/>
    </source>
</evidence>
<keyword evidence="9" id="KW-1185">Reference proteome</keyword>
<evidence type="ECO:0000256" key="4">
    <source>
        <dbReference type="ARBA" id="ARBA00023157"/>
    </source>
</evidence>
<evidence type="ECO:0000256" key="6">
    <source>
        <dbReference type="SAM" id="MobiDB-lite"/>
    </source>
</evidence>
<evidence type="ECO:0000256" key="1">
    <source>
        <dbReference type="ARBA" id="ARBA00005791"/>
    </source>
</evidence>
<evidence type="ECO:0000256" key="2">
    <source>
        <dbReference type="ARBA" id="ARBA00022729"/>
    </source>
</evidence>
<evidence type="ECO:0000256" key="3">
    <source>
        <dbReference type="ARBA" id="ARBA00023002"/>
    </source>
</evidence>
<feature type="compositionally biased region" description="Low complexity" evidence="6">
    <location>
        <begin position="51"/>
        <end position="76"/>
    </location>
</feature>
<comment type="similarity">
    <text evidence="1">Belongs to the thioredoxin family. DsbA subfamily.</text>
</comment>
<name>A0A5N6MEJ6_9MICC</name>
<dbReference type="GO" id="GO:0016491">
    <property type="term" value="F:oxidoreductase activity"/>
    <property type="evidence" value="ECO:0007669"/>
    <property type="project" value="UniProtKB-KW"/>
</dbReference>
<dbReference type="InterPro" id="IPR013766">
    <property type="entry name" value="Thioredoxin_domain"/>
</dbReference>
<dbReference type="PROSITE" id="PS51352">
    <property type="entry name" value="THIOREDOXIN_2"/>
    <property type="match status" value="1"/>
</dbReference>
<feature type="region of interest" description="Disordered" evidence="6">
    <location>
        <begin position="51"/>
        <end position="78"/>
    </location>
</feature>
<organism evidence="8 9">
    <name type="scientific">Arthrobacter yangruifuii</name>
    <dbReference type="NCBI Taxonomy" id="2606616"/>
    <lineage>
        <taxon>Bacteria</taxon>
        <taxon>Bacillati</taxon>
        <taxon>Actinomycetota</taxon>
        <taxon>Actinomycetes</taxon>
        <taxon>Micrococcales</taxon>
        <taxon>Micrococcaceae</taxon>
        <taxon>Arthrobacter</taxon>
    </lineage>
</organism>
<keyword evidence="2" id="KW-0732">Signal</keyword>
<evidence type="ECO:0000313" key="9">
    <source>
        <dbReference type="Proteomes" id="UP000326852"/>
    </source>
</evidence>
<keyword evidence="5" id="KW-0676">Redox-active center</keyword>
<accession>A0A5N6MEJ6</accession>
<feature type="domain" description="Thioredoxin" evidence="7">
    <location>
        <begin position="55"/>
        <end position="193"/>
    </location>
</feature>
<keyword evidence="3" id="KW-0560">Oxidoreductase</keyword>
<comment type="caution">
    <text evidence="8">The sequence shown here is derived from an EMBL/GenBank/DDBJ whole genome shotgun (WGS) entry which is preliminary data.</text>
</comment>
<dbReference type="EMBL" id="VTFX01000006">
    <property type="protein sequence ID" value="KAD3455936.1"/>
    <property type="molecule type" value="Genomic_DNA"/>
</dbReference>
<dbReference type="InterPro" id="IPR036249">
    <property type="entry name" value="Thioredoxin-like_sf"/>
</dbReference>
<sequence length="256" mass="27472">MEKLKNSISEPVPGACPSALPRYRKGTMHRAVPSLIIAGLLVSGGVVSCGTPDETSSPDTSASASASPSAEATVPADQMDRLVPADARTIADPADPQATLVLFTDYQCPYCAMMDTLIQQAKADYGDQVRIVVRNYPLPKHQNAEPSARAVEAAAEQGAMEAMATTVFEHQQDWKGASNVDEIFSQYAQDLGLDMDQFRADYSSGAVKERVARDLQDAQDLEVRGTPTLYLDGTAVQLETGAYSEISEPLDNTLKN</sequence>
<proteinExistence type="inferred from homology"/>
<reference evidence="8 9" key="1">
    <citation type="submission" date="2019-08" db="EMBL/GenBank/DDBJ databases">
        <title>Arthrobacter sp. nov., isolated from plateau pika and Tibetan wild ass.</title>
        <authorList>
            <person name="Ge Y."/>
        </authorList>
    </citation>
    <scope>NUCLEOTIDE SEQUENCE [LARGE SCALE GENOMIC DNA]</scope>
    <source>
        <strain evidence="8 9">785</strain>
    </source>
</reference>
<dbReference type="InterPro" id="IPR012336">
    <property type="entry name" value="Thioredoxin-like_fold"/>
</dbReference>
<dbReference type="SUPFAM" id="SSF52833">
    <property type="entry name" value="Thioredoxin-like"/>
    <property type="match status" value="1"/>
</dbReference>
<dbReference type="PANTHER" id="PTHR13887">
    <property type="entry name" value="GLUTATHIONE S-TRANSFERASE KAPPA"/>
    <property type="match status" value="1"/>
</dbReference>
<evidence type="ECO:0000313" key="8">
    <source>
        <dbReference type="EMBL" id="KAD3455936.1"/>
    </source>
</evidence>
<evidence type="ECO:0000256" key="5">
    <source>
        <dbReference type="ARBA" id="ARBA00023284"/>
    </source>
</evidence>
<dbReference type="PANTHER" id="PTHR13887:SF14">
    <property type="entry name" value="DISULFIDE BOND FORMATION PROTEIN D"/>
    <property type="match status" value="1"/>
</dbReference>